<reference evidence="1 2" key="1">
    <citation type="journal article" date="2014" name="BMC Genomics">
        <title>Comparative genomics of the major fungal agents of human and animal Sporotrichosis: Sporothrix schenckii and Sporothrix brasiliensis.</title>
        <authorList>
            <person name="Teixeira M.M."/>
            <person name="de Almeida L.G."/>
            <person name="Kubitschek-Barreira P."/>
            <person name="Alves F.L."/>
            <person name="Kioshima E.S."/>
            <person name="Abadio A.K."/>
            <person name="Fernandes L."/>
            <person name="Derengowski L.S."/>
            <person name="Ferreira K.S."/>
            <person name="Souza R.C."/>
            <person name="Ruiz J.C."/>
            <person name="de Andrade N.C."/>
            <person name="Paes H.C."/>
            <person name="Nicola A.M."/>
            <person name="Albuquerque P."/>
            <person name="Gerber A.L."/>
            <person name="Martins V.P."/>
            <person name="Peconick L.D."/>
            <person name="Neto A.V."/>
            <person name="Chaucanez C.B."/>
            <person name="Silva P.A."/>
            <person name="Cunha O.L."/>
            <person name="de Oliveira F.F."/>
            <person name="dos Santos T.C."/>
            <person name="Barros A.L."/>
            <person name="Soares M.A."/>
            <person name="de Oliveira L.M."/>
            <person name="Marini M.M."/>
            <person name="Villalobos-Duno H."/>
            <person name="Cunha M.M."/>
            <person name="de Hoog S."/>
            <person name="da Silveira J.F."/>
            <person name="Henrissat B."/>
            <person name="Nino-Vega G.A."/>
            <person name="Cisalpino P.S."/>
            <person name="Mora-Montes H.M."/>
            <person name="Almeida S.R."/>
            <person name="Stajich J.E."/>
            <person name="Lopes-Bezerra L.M."/>
            <person name="Vasconcelos A.T."/>
            <person name="Felipe M.S."/>
        </authorList>
    </citation>
    <scope>NUCLEOTIDE SEQUENCE [LARGE SCALE GENOMIC DNA]</scope>
    <source>
        <strain evidence="1 2">5110</strain>
    </source>
</reference>
<dbReference type="GeneID" id="63676361"/>
<dbReference type="RefSeq" id="XP_040621233.1">
    <property type="nucleotide sequence ID" value="XM_040761440.1"/>
</dbReference>
<dbReference type="Proteomes" id="UP000031575">
    <property type="component" value="Unassembled WGS sequence"/>
</dbReference>
<dbReference type="HOGENOM" id="CLU_069414_3_0_1"/>
<name>A0A0C2FQA8_9PEZI</name>
<evidence type="ECO:0008006" key="3">
    <source>
        <dbReference type="Google" id="ProtNLM"/>
    </source>
</evidence>
<dbReference type="OrthoDB" id="2942798at2759"/>
<evidence type="ECO:0000313" key="2">
    <source>
        <dbReference type="Proteomes" id="UP000031575"/>
    </source>
</evidence>
<dbReference type="InterPro" id="IPR011009">
    <property type="entry name" value="Kinase-like_dom_sf"/>
</dbReference>
<sequence length="286" mass="33197">MGYDRRHRDSDQEEPLEYPRIVQVRDATHPSLATFLGRVLTRHKFRLGRSWIHADANLFHDLYPHVLRLTIRPRAWNGLVRRCAAWLPAPLQALVKRCWPGAFLPPRVVLKKLSRPTLCRTELFDNEIAMYKQLQAIQGRTIPRFYGEASFREDDGQQKRAIVLSVVEGEVADRQTMPISLDEFKRRLGAAHAEMLHQGVSYDDLQPNNLVVQNEGSSDQRGGRLVFLDLEFAEPCPPEKVERRAKSLISDYSSWYSSYLEFWETEDRSQLHREGKFSPIRSATRD</sequence>
<organism evidence="1 2">
    <name type="scientific">Sporothrix brasiliensis 5110</name>
    <dbReference type="NCBI Taxonomy" id="1398154"/>
    <lineage>
        <taxon>Eukaryota</taxon>
        <taxon>Fungi</taxon>
        <taxon>Dikarya</taxon>
        <taxon>Ascomycota</taxon>
        <taxon>Pezizomycotina</taxon>
        <taxon>Sordariomycetes</taxon>
        <taxon>Sordariomycetidae</taxon>
        <taxon>Ophiostomatales</taxon>
        <taxon>Ophiostomataceae</taxon>
        <taxon>Sporothrix</taxon>
    </lineage>
</organism>
<gene>
    <name evidence="1" type="ORF">SPBR_03137</name>
</gene>
<keyword evidence="2" id="KW-1185">Reference proteome</keyword>
<dbReference type="AlphaFoldDB" id="A0A0C2FQA8"/>
<dbReference type="SUPFAM" id="SSF56112">
    <property type="entry name" value="Protein kinase-like (PK-like)"/>
    <property type="match status" value="1"/>
</dbReference>
<comment type="caution">
    <text evidence="1">The sequence shown here is derived from an EMBL/GenBank/DDBJ whole genome shotgun (WGS) entry which is preliminary data.</text>
</comment>
<dbReference type="EMBL" id="AWTV01000006">
    <property type="protein sequence ID" value="KIH93223.1"/>
    <property type="molecule type" value="Genomic_DNA"/>
</dbReference>
<evidence type="ECO:0000313" key="1">
    <source>
        <dbReference type="EMBL" id="KIH93223.1"/>
    </source>
</evidence>
<accession>A0A0C2FQA8</accession>
<proteinExistence type="predicted"/>
<dbReference type="VEuPathDB" id="FungiDB:SPBR_03137"/>
<protein>
    <recommendedName>
        <fullName evidence="3">Protein kinase domain-containing protein</fullName>
    </recommendedName>
</protein>